<protein>
    <submittedName>
        <fullName evidence="1">Coat F domain-containing protein</fullName>
    </submittedName>
</protein>
<dbReference type="Proteomes" id="UP000295632">
    <property type="component" value="Unassembled WGS sequence"/>
</dbReference>
<proteinExistence type="predicted"/>
<dbReference type="Pfam" id="PF07875">
    <property type="entry name" value="Coat_F"/>
    <property type="match status" value="1"/>
</dbReference>
<dbReference type="InterPro" id="IPR012851">
    <property type="entry name" value="Spore_coat_CotF-like"/>
</dbReference>
<keyword evidence="2" id="KW-1185">Reference proteome</keyword>
<gene>
    <name evidence="1" type="ORF">EV213_106193</name>
</gene>
<sequence>MIQQQPVQNQNAMTQGTVAMTDKEFITQALSTEKYMSHGYGVALNEMSHQQLFSCVDTIARETQACQRSLYTLMFQKGWYSLTPANQADIAKAVQQYSQEKQQFPNA</sequence>
<reference evidence="1 2" key="1">
    <citation type="submission" date="2019-03" db="EMBL/GenBank/DDBJ databases">
        <title>Genomic Encyclopedia of Type Strains, Phase IV (KMG-IV): sequencing the most valuable type-strain genomes for metagenomic binning, comparative biology and taxonomic classification.</title>
        <authorList>
            <person name="Goeker M."/>
        </authorList>
    </citation>
    <scope>NUCLEOTIDE SEQUENCE [LARGE SCALE GENOMIC DNA]</scope>
    <source>
        <strain evidence="1 2">DSM 28697</strain>
    </source>
</reference>
<evidence type="ECO:0000313" key="2">
    <source>
        <dbReference type="Proteomes" id="UP000295632"/>
    </source>
</evidence>
<comment type="caution">
    <text evidence="1">The sequence shown here is derived from an EMBL/GenBank/DDBJ whole genome shotgun (WGS) entry which is preliminary data.</text>
</comment>
<dbReference type="AlphaFoldDB" id="A0A4R6UBL1"/>
<dbReference type="EMBL" id="SNYJ01000006">
    <property type="protein sequence ID" value="TDQ40474.1"/>
    <property type="molecule type" value="Genomic_DNA"/>
</dbReference>
<evidence type="ECO:0000313" key="1">
    <source>
        <dbReference type="EMBL" id="TDQ40474.1"/>
    </source>
</evidence>
<name>A0A4R6UBL1_9BACI</name>
<dbReference type="RefSeq" id="WP_243740051.1">
    <property type="nucleotide sequence ID" value="NZ_SNYJ01000006.1"/>
</dbReference>
<accession>A0A4R6UBL1</accession>
<organism evidence="1 2">
    <name type="scientific">Aureibacillus halotolerans</name>
    <dbReference type="NCBI Taxonomy" id="1508390"/>
    <lineage>
        <taxon>Bacteria</taxon>
        <taxon>Bacillati</taxon>
        <taxon>Bacillota</taxon>
        <taxon>Bacilli</taxon>
        <taxon>Bacillales</taxon>
        <taxon>Bacillaceae</taxon>
        <taxon>Aureibacillus</taxon>
    </lineage>
</organism>